<proteinExistence type="predicted"/>
<gene>
    <name evidence="2" type="ORF">M4486_17155</name>
</gene>
<dbReference type="RefSeq" id="WP_249478539.1">
    <property type="nucleotide sequence ID" value="NZ_CP097218.1"/>
</dbReference>
<dbReference type="Proteomes" id="UP001055868">
    <property type="component" value="Chromosome"/>
</dbReference>
<evidence type="ECO:0000256" key="1">
    <source>
        <dbReference type="SAM" id="MobiDB-lite"/>
    </source>
</evidence>
<feature type="region of interest" description="Disordered" evidence="1">
    <location>
        <begin position="38"/>
        <end position="57"/>
    </location>
</feature>
<dbReference type="Pfam" id="PF11175">
    <property type="entry name" value="DUF2961"/>
    <property type="match status" value="1"/>
</dbReference>
<evidence type="ECO:0000313" key="2">
    <source>
        <dbReference type="EMBL" id="UQN29340.1"/>
    </source>
</evidence>
<evidence type="ECO:0000313" key="3">
    <source>
        <dbReference type="Proteomes" id="UP001055868"/>
    </source>
</evidence>
<reference evidence="2" key="1">
    <citation type="submission" date="2022-05" db="EMBL/GenBank/DDBJ databases">
        <title>Genomic analysis of Brachybacterium sp. CBA3104.</title>
        <authorList>
            <person name="Roh S.W."/>
            <person name="Kim Y.B."/>
            <person name="Kim Y."/>
        </authorList>
    </citation>
    <scope>NUCLEOTIDE SEQUENCE</scope>
    <source>
        <strain evidence="2">CBA3104</strain>
    </source>
</reference>
<feature type="region of interest" description="Disordered" evidence="1">
    <location>
        <begin position="1"/>
        <end position="26"/>
    </location>
</feature>
<organism evidence="2 3">
    <name type="scientific">Brachybacterium kimchii</name>
    <dbReference type="NCBI Taxonomy" id="2942909"/>
    <lineage>
        <taxon>Bacteria</taxon>
        <taxon>Bacillati</taxon>
        <taxon>Actinomycetota</taxon>
        <taxon>Actinomycetes</taxon>
        <taxon>Micrococcales</taxon>
        <taxon>Dermabacteraceae</taxon>
        <taxon>Brachybacterium</taxon>
    </lineage>
</organism>
<dbReference type="InterPro" id="IPR021345">
    <property type="entry name" value="DUF2961"/>
</dbReference>
<name>A0ABY4N453_9MICO</name>
<sequence length="393" mass="42831">MSDPAGASPAASPSTPAAPAAPASSGLARLRPVLTRSISPENFDGAPGGGARATEGTGAANARDLGVGWKVSPSVDVRAGETFDLADIDGAGVITHIWITTHTDNWRTLVLRAYWDGAEEPAVEVPYGDFFCSGWSSFAQVDSQMIAANPHGGFNSYWPMPFREGARLTIENTSGVDARVYYQVTYEVGGDHSRDGYFHSQWRRSNPLPDRTPHVLLEGVEGQGQYVGTYLAWGVNSNGWWGEGEIKFYMDDDTEHPTICGTGTEDYFGGAWNFDVPGRGYTAFSTPYLGMPQVIRPDGLYSSQQRFGMYRWHVADPIHFATGLPKVDIQALGWRSGWRYLPLRDDIASTALFYLDRPTTHRPPAPDFDAMEVHLASGPVPDIGATPPRDPQD</sequence>
<keyword evidence="3" id="KW-1185">Reference proteome</keyword>
<dbReference type="Gene3D" id="2.60.120.1390">
    <property type="match status" value="1"/>
</dbReference>
<dbReference type="EMBL" id="CP097218">
    <property type="protein sequence ID" value="UQN29340.1"/>
    <property type="molecule type" value="Genomic_DNA"/>
</dbReference>
<feature type="compositionally biased region" description="Low complexity" evidence="1">
    <location>
        <begin position="1"/>
        <end position="25"/>
    </location>
</feature>
<protein>
    <submittedName>
        <fullName evidence="2">DUF2961 domain-containing protein</fullName>
    </submittedName>
</protein>
<accession>A0ABY4N453</accession>